<protein>
    <recommendedName>
        <fullName evidence="3">Ankyrin repeat protein</fullName>
    </recommendedName>
</protein>
<dbReference type="InterPro" id="IPR052050">
    <property type="entry name" value="SecEffector_AnkRepeat"/>
</dbReference>
<proteinExistence type="predicted"/>
<comment type="caution">
    <text evidence="1">The sequence shown here is derived from an EMBL/GenBank/DDBJ whole genome shotgun (WGS) entry which is preliminary data.</text>
</comment>
<name>A0AAW1RAZ2_9CHLO</name>
<reference evidence="1 2" key="1">
    <citation type="journal article" date="2024" name="Nat. Commun.">
        <title>Phylogenomics reveals the evolutionary origins of lichenization in chlorophyte algae.</title>
        <authorList>
            <person name="Puginier C."/>
            <person name="Libourel C."/>
            <person name="Otte J."/>
            <person name="Skaloud P."/>
            <person name="Haon M."/>
            <person name="Grisel S."/>
            <person name="Petersen M."/>
            <person name="Berrin J.G."/>
            <person name="Delaux P.M."/>
            <person name="Dal Grande F."/>
            <person name="Keller J."/>
        </authorList>
    </citation>
    <scope>NUCLEOTIDE SEQUENCE [LARGE SCALE GENOMIC DNA]</scope>
    <source>
        <strain evidence="1 2">SAG 2145</strain>
    </source>
</reference>
<dbReference type="PANTHER" id="PTHR46586">
    <property type="entry name" value="ANKYRIN REPEAT-CONTAINING PROTEIN"/>
    <property type="match status" value="1"/>
</dbReference>
<evidence type="ECO:0008006" key="3">
    <source>
        <dbReference type="Google" id="ProtNLM"/>
    </source>
</evidence>
<dbReference type="Proteomes" id="UP001438707">
    <property type="component" value="Unassembled WGS sequence"/>
</dbReference>
<dbReference type="AlphaFoldDB" id="A0AAW1RAZ2"/>
<evidence type="ECO:0000313" key="1">
    <source>
        <dbReference type="EMBL" id="KAK9830869.1"/>
    </source>
</evidence>
<dbReference type="EMBL" id="JALJOS010000015">
    <property type="protein sequence ID" value="KAK9830869.1"/>
    <property type="molecule type" value="Genomic_DNA"/>
</dbReference>
<gene>
    <name evidence="1" type="ORF">WJX74_010886</name>
</gene>
<dbReference type="SUPFAM" id="SSF140860">
    <property type="entry name" value="Pseudo ankyrin repeat-like"/>
    <property type="match status" value="1"/>
</dbReference>
<sequence length="479" mass="51740">MAQVPFAGEGLDWIAHQEPEKLLLIPGLQAATIAAAAAGDQGALTALSNAVQHFAANEDACLRALRAPLYSEAEMQLSSLQATQAHQISKLADMQSHQMHKLQAYQANVLAAARRAANAQDQQSLAAHLAGAQHAAKETALVAESGGLPDLSELPDANQRLANPSVIQQCDPEMQQATVHVLRKAARHGRLAALMWLQALCLPFDLASAGLMAAAAREGQLRIMQFLRAAPIPAPLTNEDSRCARFHPDCLRWLLEQDAPCDSSAIKALAKSGDLATLQLVYARGRTSPHAWDTEVTCLAASNAQWPTVKWLRGMPRPCPWDASCTTAAAQQGNLPMLQWLRSQPQPCPWDRRCTAALAEAGNLSGLQWARSQDPPAPWISKRIMKTAVEHGRLNVLEWLLMLGHSLPSSTYIWAIAGLEHAYAHVLLHVSMCRLDPMQEFAALHHPIALTHYGYGNNGHMLHGGSAVSGLGCNFPCSS</sequence>
<keyword evidence="2" id="KW-1185">Reference proteome</keyword>
<organism evidence="1 2">
    <name type="scientific">Apatococcus lobatus</name>
    <dbReference type="NCBI Taxonomy" id="904363"/>
    <lineage>
        <taxon>Eukaryota</taxon>
        <taxon>Viridiplantae</taxon>
        <taxon>Chlorophyta</taxon>
        <taxon>core chlorophytes</taxon>
        <taxon>Trebouxiophyceae</taxon>
        <taxon>Chlorellales</taxon>
        <taxon>Chlorellaceae</taxon>
        <taxon>Apatococcus</taxon>
    </lineage>
</organism>
<evidence type="ECO:0000313" key="2">
    <source>
        <dbReference type="Proteomes" id="UP001438707"/>
    </source>
</evidence>
<accession>A0AAW1RAZ2</accession>
<dbReference type="PANTHER" id="PTHR46586:SF3">
    <property type="entry name" value="ANKYRIN REPEAT-CONTAINING PROTEIN"/>
    <property type="match status" value="1"/>
</dbReference>